<keyword evidence="1 4" id="KW-0349">Heme</keyword>
<dbReference type="AlphaFoldDB" id="A0AA37WQI3"/>
<evidence type="ECO:0000256" key="5">
    <source>
        <dbReference type="SAM" id="MobiDB-lite"/>
    </source>
</evidence>
<feature type="domain" description="Cytochrome c" evidence="6">
    <location>
        <begin position="23"/>
        <end position="127"/>
    </location>
</feature>
<dbReference type="InterPro" id="IPR030999">
    <property type="entry name" value="Thiosulf_SoxX"/>
</dbReference>
<reference evidence="7 8" key="1">
    <citation type="journal article" date="2014" name="Int. J. Syst. Evol. Microbiol.">
        <title>Complete genome sequence of Corynebacterium casei LMG S-19264T (=DSM 44701T), isolated from a smear-ripened cheese.</title>
        <authorList>
            <consortium name="US DOE Joint Genome Institute (JGI-PGF)"/>
            <person name="Walter F."/>
            <person name="Albersmeier A."/>
            <person name="Kalinowski J."/>
            <person name="Ruckert C."/>
        </authorList>
    </citation>
    <scope>NUCLEOTIDE SEQUENCE [LARGE SCALE GENOMIC DNA]</scope>
    <source>
        <strain evidence="7 8">NBRC 110095</strain>
    </source>
</reference>
<keyword evidence="3 4" id="KW-0408">Iron</keyword>
<keyword evidence="2 4" id="KW-0479">Metal-binding</keyword>
<feature type="compositionally biased region" description="Polar residues" evidence="5">
    <location>
        <begin position="1"/>
        <end position="22"/>
    </location>
</feature>
<dbReference type="InterPro" id="IPR009056">
    <property type="entry name" value="Cyt_c-like_dom"/>
</dbReference>
<comment type="caution">
    <text evidence="7">The sequence shown here is derived from an EMBL/GenBank/DDBJ whole genome shotgun (WGS) entry which is preliminary data.</text>
</comment>
<evidence type="ECO:0000256" key="4">
    <source>
        <dbReference type="PROSITE-ProRule" id="PRU00433"/>
    </source>
</evidence>
<organism evidence="7 8">
    <name type="scientific">Marinibactrum halimedae</name>
    <dbReference type="NCBI Taxonomy" id="1444977"/>
    <lineage>
        <taxon>Bacteria</taxon>
        <taxon>Pseudomonadati</taxon>
        <taxon>Pseudomonadota</taxon>
        <taxon>Gammaproteobacteria</taxon>
        <taxon>Cellvibrionales</taxon>
        <taxon>Cellvibrionaceae</taxon>
        <taxon>Marinibactrum</taxon>
    </lineage>
</organism>
<dbReference type="GO" id="GO:0046872">
    <property type="term" value="F:metal ion binding"/>
    <property type="evidence" value="ECO:0007669"/>
    <property type="project" value="UniProtKB-KW"/>
</dbReference>
<evidence type="ECO:0000313" key="7">
    <source>
        <dbReference type="EMBL" id="GLS28086.1"/>
    </source>
</evidence>
<evidence type="ECO:0000259" key="6">
    <source>
        <dbReference type="PROSITE" id="PS51007"/>
    </source>
</evidence>
<dbReference type="GO" id="GO:0020037">
    <property type="term" value="F:heme binding"/>
    <property type="evidence" value="ECO:0007669"/>
    <property type="project" value="InterPro"/>
</dbReference>
<dbReference type="Proteomes" id="UP001156870">
    <property type="component" value="Unassembled WGS sequence"/>
</dbReference>
<dbReference type="RefSeq" id="WP_232595555.1">
    <property type="nucleotide sequence ID" value="NZ_BSPD01000101.1"/>
</dbReference>
<dbReference type="Pfam" id="PF00034">
    <property type="entry name" value="Cytochrom_C"/>
    <property type="match status" value="1"/>
</dbReference>
<dbReference type="SUPFAM" id="SSF46626">
    <property type="entry name" value="Cytochrome c"/>
    <property type="match status" value="1"/>
</dbReference>
<protein>
    <recommendedName>
        <fullName evidence="6">Cytochrome c domain-containing protein</fullName>
    </recommendedName>
</protein>
<keyword evidence="8" id="KW-1185">Reference proteome</keyword>
<dbReference type="Gene3D" id="1.10.760.10">
    <property type="entry name" value="Cytochrome c-like domain"/>
    <property type="match status" value="1"/>
</dbReference>
<name>A0AA37WQI3_9GAMM</name>
<feature type="region of interest" description="Disordered" evidence="5">
    <location>
        <begin position="1"/>
        <end position="30"/>
    </location>
</feature>
<evidence type="ECO:0000256" key="3">
    <source>
        <dbReference type="ARBA" id="ARBA00023004"/>
    </source>
</evidence>
<dbReference type="PROSITE" id="PS51007">
    <property type="entry name" value="CYTC"/>
    <property type="match status" value="1"/>
</dbReference>
<evidence type="ECO:0000313" key="8">
    <source>
        <dbReference type="Proteomes" id="UP001156870"/>
    </source>
</evidence>
<proteinExistence type="predicted"/>
<evidence type="ECO:0000256" key="1">
    <source>
        <dbReference type="ARBA" id="ARBA00022617"/>
    </source>
</evidence>
<dbReference type="InterPro" id="IPR036909">
    <property type="entry name" value="Cyt_c-like_dom_sf"/>
</dbReference>
<gene>
    <name evidence="7" type="ORF">GCM10007877_38050</name>
</gene>
<dbReference type="EMBL" id="BSPD01000101">
    <property type="protein sequence ID" value="GLS28086.1"/>
    <property type="molecule type" value="Genomic_DNA"/>
</dbReference>
<dbReference type="GO" id="GO:0009055">
    <property type="term" value="F:electron transfer activity"/>
    <property type="evidence" value="ECO:0007669"/>
    <property type="project" value="InterPro"/>
</dbReference>
<dbReference type="NCBIfam" id="TIGR04485">
    <property type="entry name" value="thiosulf_SoxX"/>
    <property type="match status" value="1"/>
</dbReference>
<accession>A0AA37WQI3</accession>
<sequence>MSIVYTPTESTLFSEPALTSQPGDPKRGKQWIKAPEKGNCLLCHRFNTFHDAFQGNIGPDLSNVSNRLTTEEIRYRVIDPKRINPNSIMPAYFQTKGLQNVDPIYQGKTILSAQEIEDIIAYLSQAQ</sequence>
<evidence type="ECO:0000256" key="2">
    <source>
        <dbReference type="ARBA" id="ARBA00022723"/>
    </source>
</evidence>